<dbReference type="InterPro" id="IPR036388">
    <property type="entry name" value="WH-like_DNA-bd_sf"/>
</dbReference>
<dbReference type="AlphaFoldDB" id="A0A7C2K3D9"/>
<gene>
    <name evidence="1" type="ORF">ENQ76_17030</name>
</gene>
<dbReference type="SUPFAM" id="SSF46785">
    <property type="entry name" value="Winged helix' DNA-binding domain"/>
    <property type="match status" value="1"/>
</dbReference>
<comment type="caution">
    <text evidence="1">The sequence shown here is derived from an EMBL/GenBank/DDBJ whole genome shotgun (WGS) entry which is preliminary data.</text>
</comment>
<name>A0A7C2K3D9_9PLAN</name>
<evidence type="ECO:0000313" key="1">
    <source>
        <dbReference type="EMBL" id="HEN17163.1"/>
    </source>
</evidence>
<protein>
    <submittedName>
        <fullName evidence="1">Winged helix-turn-helix transcriptional regulator</fullName>
    </submittedName>
</protein>
<organism evidence="1">
    <name type="scientific">Schlesneria paludicola</name>
    <dbReference type="NCBI Taxonomy" id="360056"/>
    <lineage>
        <taxon>Bacteria</taxon>
        <taxon>Pseudomonadati</taxon>
        <taxon>Planctomycetota</taxon>
        <taxon>Planctomycetia</taxon>
        <taxon>Planctomycetales</taxon>
        <taxon>Planctomycetaceae</taxon>
        <taxon>Schlesneria</taxon>
    </lineage>
</organism>
<dbReference type="EMBL" id="DSOK01000465">
    <property type="protein sequence ID" value="HEN17163.1"/>
    <property type="molecule type" value="Genomic_DNA"/>
</dbReference>
<reference evidence="1" key="1">
    <citation type="journal article" date="2020" name="mSystems">
        <title>Genome- and Community-Level Interaction Insights into Carbon Utilization and Element Cycling Functions of Hydrothermarchaeota in Hydrothermal Sediment.</title>
        <authorList>
            <person name="Zhou Z."/>
            <person name="Liu Y."/>
            <person name="Xu W."/>
            <person name="Pan J."/>
            <person name="Luo Z.H."/>
            <person name="Li M."/>
        </authorList>
    </citation>
    <scope>NUCLEOTIDE SEQUENCE [LARGE SCALE GENOMIC DNA]</scope>
    <source>
        <strain evidence="1">SpSt-339</strain>
    </source>
</reference>
<accession>A0A7C2K3D9</accession>
<sequence>MSPALDDADQSFMQLLRAQPDATIAGLCQAAGVTATAVRQRLSRLQSLGLVTRVTIRTGRGRPFHQYQLTNAGHRVLGDNYAELALLLWDSVRQIEDPAIRNEVLGRIRNRLAARYGGGGSGSTLEQRMTALQQSLSEQGFQMEVGSRDGLPLLRERHCPYHELAQADAGICDLEQQVYEAVLGVPLVLTQCCRQGQGICEFQPQITPLQ</sequence>
<dbReference type="Gene3D" id="1.10.10.10">
    <property type="entry name" value="Winged helix-like DNA-binding domain superfamily/Winged helix DNA-binding domain"/>
    <property type="match status" value="1"/>
</dbReference>
<dbReference type="InterPro" id="IPR036390">
    <property type="entry name" value="WH_DNA-bd_sf"/>
</dbReference>
<dbReference type="Pfam" id="PF13412">
    <property type="entry name" value="HTH_24"/>
    <property type="match status" value="1"/>
</dbReference>
<proteinExistence type="predicted"/>